<dbReference type="SUPFAM" id="SSF54106">
    <property type="entry name" value="LysM domain"/>
    <property type="match status" value="2"/>
</dbReference>
<dbReference type="AlphaFoldDB" id="A0AAW0QVE4"/>
<accession>A0AAW0QVE4</accession>
<evidence type="ECO:0000313" key="3">
    <source>
        <dbReference type="EMBL" id="KAK8106365.1"/>
    </source>
</evidence>
<feature type="domain" description="LysM" evidence="2">
    <location>
        <begin position="109"/>
        <end position="153"/>
    </location>
</feature>
<dbReference type="Gene3D" id="3.10.350.10">
    <property type="entry name" value="LysM domain"/>
    <property type="match status" value="2"/>
</dbReference>
<proteinExistence type="predicted"/>
<dbReference type="PROSITE" id="PS51782">
    <property type="entry name" value="LYSM"/>
    <property type="match status" value="2"/>
</dbReference>
<dbReference type="EMBL" id="JAQQWP010000008">
    <property type="protein sequence ID" value="KAK8106365.1"/>
    <property type="molecule type" value="Genomic_DNA"/>
</dbReference>
<comment type="caution">
    <text evidence="3">The sequence shown here is derived from an EMBL/GenBank/DDBJ whole genome shotgun (WGS) entry which is preliminary data.</text>
</comment>
<feature type="chain" id="PRO_5043564567" evidence="1">
    <location>
        <begin position="18"/>
        <end position="156"/>
    </location>
</feature>
<feature type="signal peptide" evidence="1">
    <location>
        <begin position="1"/>
        <end position="17"/>
    </location>
</feature>
<dbReference type="Proteomes" id="UP001392437">
    <property type="component" value="Unassembled WGS sequence"/>
</dbReference>
<gene>
    <name evidence="3" type="ORF">PG999_009724</name>
</gene>
<dbReference type="PANTHER" id="PTHR33734">
    <property type="entry name" value="LYSM DOMAIN-CONTAINING GPI-ANCHORED PROTEIN 2"/>
    <property type="match status" value="1"/>
</dbReference>
<name>A0AAW0QVE4_9PEZI</name>
<keyword evidence="1" id="KW-0732">Signal</keyword>
<dbReference type="Pfam" id="PF01476">
    <property type="entry name" value="LysM"/>
    <property type="match status" value="2"/>
</dbReference>
<organism evidence="3 4">
    <name type="scientific">Apiospora kogelbergensis</name>
    <dbReference type="NCBI Taxonomy" id="1337665"/>
    <lineage>
        <taxon>Eukaryota</taxon>
        <taxon>Fungi</taxon>
        <taxon>Dikarya</taxon>
        <taxon>Ascomycota</taxon>
        <taxon>Pezizomycotina</taxon>
        <taxon>Sordariomycetes</taxon>
        <taxon>Xylariomycetidae</taxon>
        <taxon>Amphisphaeriales</taxon>
        <taxon>Apiosporaceae</taxon>
        <taxon>Apiospora</taxon>
    </lineage>
</organism>
<sequence>MRTATFTVLASAALAAAQPGFVVVQRDGACAVGSTVPYIVQSGDTLTKIATALGSGICDIAKASGLASPDFILNGASLTVPIKLASPDNKSCVKQAPPATAVCVVGGDKTYTIKSGDTLYLVSVALGITLDSLLAANKGVVPENLNAGDKINVPIC</sequence>
<feature type="domain" description="LysM" evidence="2">
    <location>
        <begin position="36"/>
        <end position="80"/>
    </location>
</feature>
<dbReference type="PANTHER" id="PTHR33734:SF22">
    <property type="entry name" value="MEMBRANE-BOUND LYTIC MUREIN TRANSGLYCOSYLASE D"/>
    <property type="match status" value="1"/>
</dbReference>
<protein>
    <submittedName>
        <fullName evidence="3">Endochitinase 1</fullName>
    </submittedName>
</protein>
<dbReference type="CDD" id="cd00118">
    <property type="entry name" value="LysM"/>
    <property type="match status" value="2"/>
</dbReference>
<dbReference type="InterPro" id="IPR018392">
    <property type="entry name" value="LysM"/>
</dbReference>
<dbReference type="SMART" id="SM00257">
    <property type="entry name" value="LysM"/>
    <property type="match status" value="2"/>
</dbReference>
<keyword evidence="4" id="KW-1185">Reference proteome</keyword>
<reference evidence="3 4" key="1">
    <citation type="submission" date="2023-01" db="EMBL/GenBank/DDBJ databases">
        <title>Analysis of 21 Apiospora genomes using comparative genomics revels a genus with tremendous synthesis potential of carbohydrate active enzymes and secondary metabolites.</title>
        <authorList>
            <person name="Sorensen T."/>
        </authorList>
    </citation>
    <scope>NUCLEOTIDE SEQUENCE [LARGE SCALE GENOMIC DNA]</scope>
    <source>
        <strain evidence="3 4">CBS 117206</strain>
    </source>
</reference>
<evidence type="ECO:0000256" key="1">
    <source>
        <dbReference type="SAM" id="SignalP"/>
    </source>
</evidence>
<evidence type="ECO:0000259" key="2">
    <source>
        <dbReference type="PROSITE" id="PS51782"/>
    </source>
</evidence>
<evidence type="ECO:0000313" key="4">
    <source>
        <dbReference type="Proteomes" id="UP001392437"/>
    </source>
</evidence>
<dbReference type="InterPro" id="IPR036779">
    <property type="entry name" value="LysM_dom_sf"/>
</dbReference>